<organism evidence="2 3">
    <name type="scientific">Petrolisthes manimaculis</name>
    <dbReference type="NCBI Taxonomy" id="1843537"/>
    <lineage>
        <taxon>Eukaryota</taxon>
        <taxon>Metazoa</taxon>
        <taxon>Ecdysozoa</taxon>
        <taxon>Arthropoda</taxon>
        <taxon>Crustacea</taxon>
        <taxon>Multicrustacea</taxon>
        <taxon>Malacostraca</taxon>
        <taxon>Eumalacostraca</taxon>
        <taxon>Eucarida</taxon>
        <taxon>Decapoda</taxon>
        <taxon>Pleocyemata</taxon>
        <taxon>Anomura</taxon>
        <taxon>Galatheoidea</taxon>
        <taxon>Porcellanidae</taxon>
        <taxon>Petrolisthes</taxon>
    </lineage>
</organism>
<feature type="transmembrane region" description="Helical" evidence="1">
    <location>
        <begin position="6"/>
        <end position="23"/>
    </location>
</feature>
<evidence type="ECO:0000256" key="1">
    <source>
        <dbReference type="SAM" id="Phobius"/>
    </source>
</evidence>
<dbReference type="InterPro" id="IPR029377">
    <property type="entry name" value="TMEM220"/>
</dbReference>
<proteinExistence type="predicted"/>
<dbReference type="EMBL" id="JAWZYT010000795">
    <property type="protein sequence ID" value="KAK4318831.1"/>
    <property type="molecule type" value="Genomic_DNA"/>
</dbReference>
<sequence length="219" mass="24887">MAVVNYVLRVINLLVALLLAFIARSQTDRPDAFIWVLLFTVPAMLTFILAVRPRTIDRVELRAVSSLCVGCCLSLLIYLWVSLLRAKSREATLMMVMLNDQQQQQQQQDTSTSNPLNYKQTWEMMAVVMVVAWLKFLTMNTSDSLRESGVVKVEASSVRMLWALALVMTSFVVMFFISYVFRLLPFSTQHQHQQHIMTSVADSNPIKAHHELPATHVAA</sequence>
<dbReference type="Proteomes" id="UP001292094">
    <property type="component" value="Unassembled WGS sequence"/>
</dbReference>
<dbReference type="AlphaFoldDB" id="A0AAE1UFV3"/>
<feature type="transmembrane region" description="Helical" evidence="1">
    <location>
        <begin position="122"/>
        <end position="140"/>
    </location>
</feature>
<protein>
    <submittedName>
        <fullName evidence="2">Uncharacterized protein</fullName>
    </submittedName>
</protein>
<keyword evidence="1" id="KW-0812">Transmembrane</keyword>
<name>A0AAE1UFV3_9EUCA</name>
<keyword evidence="1" id="KW-1133">Transmembrane helix</keyword>
<evidence type="ECO:0000313" key="2">
    <source>
        <dbReference type="EMBL" id="KAK4318831.1"/>
    </source>
</evidence>
<evidence type="ECO:0000313" key="3">
    <source>
        <dbReference type="Proteomes" id="UP001292094"/>
    </source>
</evidence>
<reference evidence="2" key="1">
    <citation type="submission" date="2023-11" db="EMBL/GenBank/DDBJ databases">
        <title>Genome assemblies of two species of porcelain crab, Petrolisthes cinctipes and Petrolisthes manimaculis (Anomura: Porcellanidae).</title>
        <authorList>
            <person name="Angst P."/>
        </authorList>
    </citation>
    <scope>NUCLEOTIDE SEQUENCE</scope>
    <source>
        <strain evidence="2">PB745_02</strain>
        <tissue evidence="2">Gill</tissue>
    </source>
</reference>
<accession>A0AAE1UFV3</accession>
<comment type="caution">
    <text evidence="2">The sequence shown here is derived from an EMBL/GenBank/DDBJ whole genome shotgun (WGS) entry which is preliminary data.</text>
</comment>
<dbReference type="Pfam" id="PF15071">
    <property type="entry name" value="TMEM220"/>
    <property type="match status" value="1"/>
</dbReference>
<gene>
    <name evidence="2" type="ORF">Pmani_010153</name>
</gene>
<feature type="transmembrane region" description="Helical" evidence="1">
    <location>
        <begin position="63"/>
        <end position="84"/>
    </location>
</feature>
<keyword evidence="3" id="KW-1185">Reference proteome</keyword>
<feature type="transmembrane region" description="Helical" evidence="1">
    <location>
        <begin position="160"/>
        <end position="181"/>
    </location>
</feature>
<keyword evidence="1" id="KW-0472">Membrane</keyword>
<feature type="transmembrane region" description="Helical" evidence="1">
    <location>
        <begin position="32"/>
        <end position="51"/>
    </location>
</feature>